<dbReference type="RefSeq" id="WP_117492925.1">
    <property type="nucleotide sequence ID" value="NZ_QVIG01000003.1"/>
</dbReference>
<evidence type="ECO:0000313" key="2">
    <source>
        <dbReference type="Proteomes" id="UP000263377"/>
    </source>
</evidence>
<dbReference type="AlphaFoldDB" id="A0A372ZK21"/>
<dbReference type="EMBL" id="QVIG01000003">
    <property type="protein sequence ID" value="RGD55587.1"/>
    <property type="molecule type" value="Genomic_DNA"/>
</dbReference>
<evidence type="ECO:0000313" key="1">
    <source>
        <dbReference type="EMBL" id="RGD55587.1"/>
    </source>
</evidence>
<accession>A0A372ZK21</accession>
<dbReference type="Proteomes" id="UP000263377">
    <property type="component" value="Unassembled WGS sequence"/>
</dbReference>
<keyword evidence="2" id="KW-1185">Reference proteome</keyword>
<sequence>MDYFRDSPPRAAESTWGLRIRGPDVLQVRDRRDPDASARFALDHSDLVATFRACLTPTALDDLGSTGREAVSVPASEGLVLVTRGWAVTLPPRIRHWTVPDTGV</sequence>
<proteinExistence type="predicted"/>
<organism evidence="1 2">
    <name type="scientific">Kitasatospora xanthocidica</name>
    <dbReference type="NCBI Taxonomy" id="83382"/>
    <lineage>
        <taxon>Bacteria</taxon>
        <taxon>Bacillati</taxon>
        <taxon>Actinomycetota</taxon>
        <taxon>Actinomycetes</taxon>
        <taxon>Kitasatosporales</taxon>
        <taxon>Streptomycetaceae</taxon>
        <taxon>Kitasatospora</taxon>
    </lineage>
</organism>
<reference evidence="1 2" key="1">
    <citation type="submission" date="2018-08" db="EMBL/GenBank/DDBJ databases">
        <title>Diversity &amp; Physiological Properties of Lignin-Decomposing Actinobacteria from Soil.</title>
        <authorList>
            <person name="Roh S.G."/>
            <person name="Kim S.B."/>
        </authorList>
    </citation>
    <scope>NUCLEOTIDE SEQUENCE [LARGE SCALE GENOMIC DNA]</scope>
    <source>
        <strain evidence="1 2">MMS17-GH009</strain>
    </source>
</reference>
<protein>
    <submittedName>
        <fullName evidence="1">Uncharacterized protein</fullName>
    </submittedName>
</protein>
<comment type="caution">
    <text evidence="1">The sequence shown here is derived from an EMBL/GenBank/DDBJ whole genome shotgun (WGS) entry which is preliminary data.</text>
</comment>
<name>A0A372ZK21_9ACTN</name>
<gene>
    <name evidence="1" type="ORF">DR950_40295</name>
</gene>